<comment type="similarity">
    <text evidence="2">Belongs to the oxygen-dependent FAD-linked oxidoreductase family.</text>
</comment>
<keyword evidence="6" id="KW-0560">Oxidoreductase</keyword>
<dbReference type="Gene3D" id="3.30.465.10">
    <property type="match status" value="1"/>
</dbReference>
<reference evidence="10 11" key="1">
    <citation type="submission" date="2018-06" db="EMBL/GenBank/DDBJ databases">
        <title>The Genome of Cuscuta australis (Dodder) Provides Insight into the Evolution of Plant Parasitism.</title>
        <authorList>
            <person name="Liu H."/>
        </authorList>
    </citation>
    <scope>NUCLEOTIDE SEQUENCE [LARGE SCALE GENOMIC DNA]</scope>
    <source>
        <strain evidence="11">cv. Yunnan</strain>
        <tissue evidence="10">Vines</tissue>
    </source>
</reference>
<dbReference type="GO" id="GO:0019139">
    <property type="term" value="F:cytokinin dehydrogenase activity"/>
    <property type="evidence" value="ECO:0007669"/>
    <property type="project" value="UniProtKB-EC"/>
</dbReference>
<organism evidence="10 11">
    <name type="scientific">Cuscuta australis</name>
    <dbReference type="NCBI Taxonomy" id="267555"/>
    <lineage>
        <taxon>Eukaryota</taxon>
        <taxon>Viridiplantae</taxon>
        <taxon>Streptophyta</taxon>
        <taxon>Embryophyta</taxon>
        <taxon>Tracheophyta</taxon>
        <taxon>Spermatophyta</taxon>
        <taxon>Magnoliopsida</taxon>
        <taxon>eudicotyledons</taxon>
        <taxon>Gunneridae</taxon>
        <taxon>Pentapetalae</taxon>
        <taxon>asterids</taxon>
        <taxon>lamiids</taxon>
        <taxon>Solanales</taxon>
        <taxon>Convolvulaceae</taxon>
        <taxon>Cuscuteae</taxon>
        <taxon>Cuscuta</taxon>
        <taxon>Cuscuta subgen. Grammica</taxon>
        <taxon>Cuscuta sect. Cleistogrammica</taxon>
    </lineage>
</organism>
<evidence type="ECO:0000256" key="7">
    <source>
        <dbReference type="ARBA" id="ARBA00048224"/>
    </source>
</evidence>
<evidence type="ECO:0000256" key="5">
    <source>
        <dbReference type="ARBA" id="ARBA00022827"/>
    </source>
</evidence>
<dbReference type="GO" id="GO:0071949">
    <property type="term" value="F:FAD binding"/>
    <property type="evidence" value="ECO:0007669"/>
    <property type="project" value="InterPro"/>
</dbReference>
<dbReference type="SUPFAM" id="SSF55103">
    <property type="entry name" value="FAD-linked oxidases, C-terminal domain"/>
    <property type="match status" value="1"/>
</dbReference>
<comment type="cofactor">
    <cofactor evidence="1">
        <name>FAD</name>
        <dbReference type="ChEBI" id="CHEBI:57692"/>
    </cofactor>
</comment>
<dbReference type="Pfam" id="PF01565">
    <property type="entry name" value="FAD_binding_4"/>
    <property type="match status" value="1"/>
</dbReference>
<dbReference type="InterPro" id="IPR006094">
    <property type="entry name" value="Oxid_FAD_bind_N"/>
</dbReference>
<proteinExistence type="inferred from homology"/>
<feature type="chain" id="PRO_5016361362" description="cytokinin dehydrogenase" evidence="8">
    <location>
        <begin position="20"/>
        <end position="520"/>
    </location>
</feature>
<feature type="signal peptide" evidence="8">
    <location>
        <begin position="1"/>
        <end position="19"/>
    </location>
</feature>
<keyword evidence="4" id="KW-0285">Flavoprotein</keyword>
<dbReference type="PANTHER" id="PTHR13878">
    <property type="entry name" value="GULONOLACTONE OXIDASE"/>
    <property type="match status" value="1"/>
</dbReference>
<protein>
    <recommendedName>
        <fullName evidence="3">cytokinin dehydrogenase</fullName>
        <ecNumber evidence="3">1.5.99.12</ecNumber>
    </recommendedName>
</protein>
<dbReference type="PROSITE" id="PS51387">
    <property type="entry name" value="FAD_PCMH"/>
    <property type="match status" value="1"/>
</dbReference>
<dbReference type="Gene3D" id="3.40.462.10">
    <property type="entry name" value="FAD-linked oxidases, C-terminal domain"/>
    <property type="match status" value="1"/>
</dbReference>
<evidence type="ECO:0000259" key="9">
    <source>
        <dbReference type="PROSITE" id="PS51387"/>
    </source>
</evidence>
<keyword evidence="8" id="KW-0732">Signal</keyword>
<dbReference type="InterPro" id="IPR016169">
    <property type="entry name" value="FAD-bd_PCMH_sub2"/>
</dbReference>
<sequence length="520" mass="57270">MYSINNNSLLLVLITLIIAYNLNLSLSSSSSPPPSPPSSLKTVLRRLNGNSLSFTNISYAATDYGNIIHNAPLAVLYPASVDQIARTVELASLLKPFTELTVAAAGKRHSNGGQGQAKNGIVVDMGSSSLYETQVFPKENPPYVEAWGGAMWITVLNKTLEYGLAPRSWTDYLHISVGGTLSNAGISGQAFRYGPQISNVLRLEVVTGVGEIVNCSATENEDLFYAVLGGLGQFGIITKARIILEPAPQKVKQIKALYTNFTDFTRDQEFLITSEKTFDYIEGMVLKNKSEAPQFRLEVNKNFNDNDDPSKVKAEIDGLLSNLSYIPSTLSITESSYVDFLERVYTAELFLDSIGLWQGGDVAHPWLNLLMPKKDIHTFASQAFYNLITDSSLGPIIVYPLNKSKWNNRTSVVLPEGDDEIFYAVSFLPRANISSNGTDSLQNMLNQRKKISDFCESASIGAKQYLPYYKTPAEWQTKQYGPQRWKVFSQRKETYDASCVLAPGQNIFTAANCPGAGGFN</sequence>
<keyword evidence="5" id="KW-0274">FAD</keyword>
<comment type="catalytic activity">
    <reaction evidence="7">
        <text>N(6)-dimethylallyladenine + A + H2O = 3-methyl-2-butenal + adenine + AH2</text>
        <dbReference type="Rhea" id="RHEA:13625"/>
        <dbReference type="ChEBI" id="CHEBI:13193"/>
        <dbReference type="ChEBI" id="CHEBI:15377"/>
        <dbReference type="ChEBI" id="CHEBI:15825"/>
        <dbReference type="ChEBI" id="CHEBI:16708"/>
        <dbReference type="ChEBI" id="CHEBI:17499"/>
        <dbReference type="ChEBI" id="CHEBI:17660"/>
        <dbReference type="EC" id="1.5.99.12"/>
    </reaction>
</comment>
<dbReference type="InterPro" id="IPR016167">
    <property type="entry name" value="FAD-bd_PCMH_sub1"/>
</dbReference>
<dbReference type="EC" id="1.5.99.12" evidence="3"/>
<gene>
    <name evidence="10" type="ORF">DM860_004318</name>
</gene>
<comment type="caution">
    <text evidence="10">The sequence shown here is derived from an EMBL/GenBank/DDBJ whole genome shotgun (WGS) entry which is preliminary data.</text>
</comment>
<dbReference type="GO" id="GO:0009690">
    <property type="term" value="P:cytokinin metabolic process"/>
    <property type="evidence" value="ECO:0007669"/>
    <property type="project" value="InterPro"/>
</dbReference>
<evidence type="ECO:0000256" key="6">
    <source>
        <dbReference type="ARBA" id="ARBA00023002"/>
    </source>
</evidence>
<dbReference type="PANTHER" id="PTHR13878:SF53">
    <property type="entry name" value="CYTOKININ DEHYDROGENASE 6"/>
    <property type="match status" value="1"/>
</dbReference>
<evidence type="ECO:0000256" key="8">
    <source>
        <dbReference type="SAM" id="SignalP"/>
    </source>
</evidence>
<name>A0A328E7J1_9ASTE</name>
<dbReference type="InterPro" id="IPR016164">
    <property type="entry name" value="FAD-linked_Oxase-like_C"/>
</dbReference>
<evidence type="ECO:0000313" key="10">
    <source>
        <dbReference type="EMBL" id="RAL53847.1"/>
    </source>
</evidence>
<dbReference type="Gene3D" id="3.30.43.10">
    <property type="entry name" value="Uridine Diphospho-n-acetylenolpyruvylglucosamine Reductase, domain 2"/>
    <property type="match status" value="1"/>
</dbReference>
<accession>A0A328E7J1</accession>
<dbReference type="SUPFAM" id="SSF56176">
    <property type="entry name" value="FAD-binding/transporter-associated domain-like"/>
    <property type="match status" value="1"/>
</dbReference>
<evidence type="ECO:0000256" key="1">
    <source>
        <dbReference type="ARBA" id="ARBA00001974"/>
    </source>
</evidence>
<dbReference type="Proteomes" id="UP000249390">
    <property type="component" value="Unassembled WGS sequence"/>
</dbReference>
<evidence type="ECO:0000256" key="3">
    <source>
        <dbReference type="ARBA" id="ARBA00011928"/>
    </source>
</evidence>
<evidence type="ECO:0000256" key="2">
    <source>
        <dbReference type="ARBA" id="ARBA00005466"/>
    </source>
</evidence>
<dbReference type="InterPro" id="IPR016166">
    <property type="entry name" value="FAD-bd_PCMH"/>
</dbReference>
<evidence type="ECO:0000313" key="11">
    <source>
        <dbReference type="Proteomes" id="UP000249390"/>
    </source>
</evidence>
<dbReference type="InterPro" id="IPR050432">
    <property type="entry name" value="FAD-linked_Oxidoreductases_BP"/>
</dbReference>
<dbReference type="InterPro" id="IPR016170">
    <property type="entry name" value="Cytok_DH_C_sf"/>
</dbReference>
<dbReference type="EMBL" id="NQVE01000015">
    <property type="protein sequence ID" value="RAL53847.1"/>
    <property type="molecule type" value="Genomic_DNA"/>
</dbReference>
<feature type="domain" description="FAD-binding PCMH-type" evidence="9">
    <location>
        <begin position="68"/>
        <end position="247"/>
    </location>
</feature>
<keyword evidence="11" id="KW-1185">Reference proteome</keyword>
<dbReference type="InterPro" id="IPR015345">
    <property type="entry name" value="Cytokinin_DH_FAD/cytokin-bd"/>
</dbReference>
<dbReference type="InterPro" id="IPR036318">
    <property type="entry name" value="FAD-bd_PCMH-like_sf"/>
</dbReference>
<evidence type="ECO:0000256" key="4">
    <source>
        <dbReference type="ARBA" id="ARBA00022630"/>
    </source>
</evidence>
<dbReference type="Pfam" id="PF09265">
    <property type="entry name" value="Cytokin-bind"/>
    <property type="match status" value="2"/>
</dbReference>
<dbReference type="AlphaFoldDB" id="A0A328E7J1"/>